<name>A0A317T2X0_9CHLB</name>
<feature type="transmembrane region" description="Helical" evidence="7">
    <location>
        <begin position="216"/>
        <end position="237"/>
    </location>
</feature>
<dbReference type="InterPro" id="IPR020846">
    <property type="entry name" value="MFS_dom"/>
</dbReference>
<feature type="transmembrane region" description="Helical" evidence="7">
    <location>
        <begin position="281"/>
        <end position="299"/>
    </location>
</feature>
<dbReference type="Pfam" id="PF07690">
    <property type="entry name" value="MFS_1"/>
    <property type="match status" value="1"/>
</dbReference>
<dbReference type="GO" id="GO:0005886">
    <property type="term" value="C:plasma membrane"/>
    <property type="evidence" value="ECO:0007669"/>
    <property type="project" value="UniProtKB-SubCell"/>
</dbReference>
<dbReference type="PROSITE" id="PS50850">
    <property type="entry name" value="MFS"/>
    <property type="match status" value="1"/>
</dbReference>
<evidence type="ECO:0000256" key="2">
    <source>
        <dbReference type="ARBA" id="ARBA00022448"/>
    </source>
</evidence>
<feature type="transmembrane region" description="Helical" evidence="7">
    <location>
        <begin position="305"/>
        <end position="324"/>
    </location>
</feature>
<feature type="transmembrane region" description="Helical" evidence="7">
    <location>
        <begin position="109"/>
        <end position="134"/>
    </location>
</feature>
<keyword evidence="2" id="KW-0813">Transport</keyword>
<organism evidence="9 10">
    <name type="scientific">Prosthecochloris marina</name>
    <dbReference type="NCBI Taxonomy" id="2017681"/>
    <lineage>
        <taxon>Bacteria</taxon>
        <taxon>Pseudomonadati</taxon>
        <taxon>Chlorobiota</taxon>
        <taxon>Chlorobiia</taxon>
        <taxon>Chlorobiales</taxon>
        <taxon>Chlorobiaceae</taxon>
        <taxon>Prosthecochloris</taxon>
    </lineage>
</organism>
<feature type="transmembrane region" description="Helical" evidence="7">
    <location>
        <begin position="170"/>
        <end position="195"/>
    </location>
</feature>
<feature type="transmembrane region" description="Helical" evidence="7">
    <location>
        <begin position="336"/>
        <end position="354"/>
    </location>
</feature>
<gene>
    <name evidence="9" type="ORF">CR164_12310</name>
</gene>
<evidence type="ECO:0000256" key="3">
    <source>
        <dbReference type="ARBA" id="ARBA00022475"/>
    </source>
</evidence>
<dbReference type="PANTHER" id="PTHR23517">
    <property type="entry name" value="RESISTANCE PROTEIN MDTM, PUTATIVE-RELATED-RELATED"/>
    <property type="match status" value="1"/>
</dbReference>
<evidence type="ECO:0000256" key="1">
    <source>
        <dbReference type="ARBA" id="ARBA00004651"/>
    </source>
</evidence>
<dbReference type="OrthoDB" id="9793283at2"/>
<keyword evidence="4 7" id="KW-0812">Transmembrane</keyword>
<keyword evidence="6 7" id="KW-0472">Membrane</keyword>
<feature type="transmembrane region" description="Helical" evidence="7">
    <location>
        <begin position="146"/>
        <end position="164"/>
    </location>
</feature>
<feature type="domain" description="Major facilitator superfamily (MFS) profile" evidence="8">
    <location>
        <begin position="18"/>
        <end position="398"/>
    </location>
</feature>
<evidence type="ECO:0000313" key="10">
    <source>
        <dbReference type="Proteomes" id="UP000246278"/>
    </source>
</evidence>
<reference evidence="10" key="1">
    <citation type="submission" date="2017-10" db="EMBL/GenBank/DDBJ databases">
        <authorList>
            <person name="Gaisin V.A."/>
            <person name="Rysina M.S."/>
            <person name="Grouzdev D.S."/>
        </authorList>
    </citation>
    <scope>NUCLEOTIDE SEQUENCE [LARGE SCALE GENOMIC DNA]</scope>
    <source>
        <strain evidence="10">V1</strain>
    </source>
</reference>
<comment type="subcellular location">
    <subcellularLocation>
        <location evidence="1">Cell membrane</location>
        <topology evidence="1">Multi-pass membrane protein</topology>
    </subcellularLocation>
</comment>
<sequence length="408" mass="42492">MSPEKGIHQYSPGERKSGLRVLLVYTFFMVTGFTMLMPMVAVHYVNDLGMAATLVGVALAVRQITQQGLAIGGGILADLYGTKRMIGLGVTVRAIGFAGLAFADSALPLFIALTVSAVGGALFEAPYQAAIAALTTSSDRTRYYSLSNWVSGVASTVGPLLGAILVGFDFMTVCLVSSALFFLCLVVITRLPVIHTSRESSHVSDNIRLVGQDRRFASLIMLMAGYWVVAVQMGIIIPLQAGISSGSKGGAGIALALSAAITIALQYHLTSRLSRSFSNHAILTAGIVLLSAGMGAIALFQSFSGLLFCVAVISTGAVLVRPTYQAIIADTANPKALGTYLGASSLSLGFGGAIGHITGGALFDVSVESQVPGLPWVTFAVIGLTTAIALHYWVRRAGVTTTAFSDCK</sequence>
<evidence type="ECO:0000256" key="7">
    <source>
        <dbReference type="SAM" id="Phobius"/>
    </source>
</evidence>
<evidence type="ECO:0000313" key="9">
    <source>
        <dbReference type="EMBL" id="PWW81042.1"/>
    </source>
</evidence>
<dbReference type="Gene3D" id="1.20.1250.20">
    <property type="entry name" value="MFS general substrate transporter like domains"/>
    <property type="match status" value="1"/>
</dbReference>
<dbReference type="Proteomes" id="UP000246278">
    <property type="component" value="Unassembled WGS sequence"/>
</dbReference>
<accession>A0A317T2X0</accession>
<keyword evidence="10" id="KW-1185">Reference proteome</keyword>
<dbReference type="EMBL" id="PDNZ01000011">
    <property type="protein sequence ID" value="PWW81042.1"/>
    <property type="molecule type" value="Genomic_DNA"/>
</dbReference>
<protein>
    <submittedName>
        <fullName evidence="9">MFS transporter</fullName>
    </submittedName>
</protein>
<evidence type="ECO:0000259" key="8">
    <source>
        <dbReference type="PROSITE" id="PS50850"/>
    </source>
</evidence>
<dbReference type="InterPro" id="IPR036259">
    <property type="entry name" value="MFS_trans_sf"/>
</dbReference>
<feature type="transmembrane region" description="Helical" evidence="7">
    <location>
        <begin position="249"/>
        <end position="269"/>
    </location>
</feature>
<dbReference type="AlphaFoldDB" id="A0A317T2X0"/>
<evidence type="ECO:0000256" key="4">
    <source>
        <dbReference type="ARBA" id="ARBA00022692"/>
    </source>
</evidence>
<dbReference type="GO" id="GO:0022857">
    <property type="term" value="F:transmembrane transporter activity"/>
    <property type="evidence" value="ECO:0007669"/>
    <property type="project" value="InterPro"/>
</dbReference>
<dbReference type="RefSeq" id="WP_110024300.1">
    <property type="nucleotide sequence ID" value="NZ_PDNZ01000011.1"/>
</dbReference>
<dbReference type="CDD" id="cd17329">
    <property type="entry name" value="MFS_MdtH_MDR_like"/>
    <property type="match status" value="1"/>
</dbReference>
<proteinExistence type="predicted"/>
<feature type="transmembrane region" description="Helical" evidence="7">
    <location>
        <begin position="374"/>
        <end position="394"/>
    </location>
</feature>
<comment type="caution">
    <text evidence="9">The sequence shown here is derived from an EMBL/GenBank/DDBJ whole genome shotgun (WGS) entry which is preliminary data.</text>
</comment>
<feature type="transmembrane region" description="Helical" evidence="7">
    <location>
        <begin position="21"/>
        <end position="42"/>
    </location>
</feature>
<dbReference type="InterPro" id="IPR050171">
    <property type="entry name" value="MFS_Transporters"/>
</dbReference>
<dbReference type="InterPro" id="IPR011701">
    <property type="entry name" value="MFS"/>
</dbReference>
<dbReference type="SUPFAM" id="SSF103473">
    <property type="entry name" value="MFS general substrate transporter"/>
    <property type="match status" value="1"/>
</dbReference>
<evidence type="ECO:0000256" key="6">
    <source>
        <dbReference type="ARBA" id="ARBA00023136"/>
    </source>
</evidence>
<evidence type="ECO:0000256" key="5">
    <source>
        <dbReference type="ARBA" id="ARBA00022989"/>
    </source>
</evidence>
<keyword evidence="5 7" id="KW-1133">Transmembrane helix</keyword>
<dbReference type="PANTHER" id="PTHR23517:SF2">
    <property type="entry name" value="MULTIDRUG RESISTANCE PROTEIN MDTH"/>
    <property type="match status" value="1"/>
</dbReference>
<keyword evidence="3" id="KW-1003">Cell membrane</keyword>